<dbReference type="GO" id="GO:0042597">
    <property type="term" value="C:periplasmic space"/>
    <property type="evidence" value="ECO:0007669"/>
    <property type="project" value="TreeGrafter"/>
</dbReference>
<comment type="similarity">
    <text evidence="1">Belongs to the glycerophosphoryl diester phosphodiesterase family.</text>
</comment>
<dbReference type="EMBL" id="CP058214">
    <property type="protein sequence ID" value="QPC45102.1"/>
    <property type="molecule type" value="Genomic_DNA"/>
</dbReference>
<dbReference type="CDD" id="cd08600">
    <property type="entry name" value="GDPD_EcGlpQ_like"/>
    <property type="match status" value="1"/>
</dbReference>
<dbReference type="NCBIfam" id="NF008354">
    <property type="entry name" value="PRK11143.1"/>
    <property type="match status" value="1"/>
</dbReference>
<name>A0A7S8HDS5_9HYPH</name>
<dbReference type="FunFam" id="3.20.20.190:FF:000009">
    <property type="entry name" value="Glycerophosphodiester phosphodiesterase, periplasmic"/>
    <property type="match status" value="1"/>
</dbReference>
<evidence type="ECO:0000313" key="9">
    <source>
        <dbReference type="EMBL" id="QPC45102.1"/>
    </source>
</evidence>
<proteinExistence type="inferred from homology"/>
<dbReference type="Proteomes" id="UP000593594">
    <property type="component" value="Chromosome"/>
</dbReference>
<evidence type="ECO:0000256" key="6">
    <source>
        <dbReference type="ARBA" id="ARBA00047512"/>
    </source>
</evidence>
<dbReference type="SUPFAM" id="SSF51695">
    <property type="entry name" value="PLC-like phosphodiesterases"/>
    <property type="match status" value="1"/>
</dbReference>
<accession>A0A7S8HDS5</accession>
<organism evidence="9 10">
    <name type="scientific">Kaustia mangrovi</name>
    <dbReference type="NCBI Taxonomy" id="2593653"/>
    <lineage>
        <taxon>Bacteria</taxon>
        <taxon>Pseudomonadati</taxon>
        <taxon>Pseudomonadota</taxon>
        <taxon>Alphaproteobacteria</taxon>
        <taxon>Hyphomicrobiales</taxon>
        <taxon>Parvibaculaceae</taxon>
        <taxon>Kaustia</taxon>
    </lineage>
</organism>
<gene>
    <name evidence="9" type="primary">glpQ</name>
    <name evidence="9" type="ORF">HW532_21835</name>
</gene>
<comment type="catalytic activity">
    <reaction evidence="6">
        <text>a sn-glycero-3-phosphodiester + H2O = an alcohol + sn-glycerol 3-phosphate + H(+)</text>
        <dbReference type="Rhea" id="RHEA:12969"/>
        <dbReference type="ChEBI" id="CHEBI:15377"/>
        <dbReference type="ChEBI" id="CHEBI:15378"/>
        <dbReference type="ChEBI" id="CHEBI:30879"/>
        <dbReference type="ChEBI" id="CHEBI:57597"/>
        <dbReference type="ChEBI" id="CHEBI:83408"/>
        <dbReference type="EC" id="3.1.4.46"/>
    </reaction>
</comment>
<dbReference type="Pfam" id="PF03009">
    <property type="entry name" value="GDPD"/>
    <property type="match status" value="1"/>
</dbReference>
<dbReference type="InterPro" id="IPR017946">
    <property type="entry name" value="PLC-like_Pdiesterase_TIM-brl"/>
</dbReference>
<keyword evidence="5 9" id="KW-0378">Hydrolase</keyword>
<dbReference type="GO" id="GO:0008889">
    <property type="term" value="F:glycerophosphodiester phosphodiesterase activity"/>
    <property type="evidence" value="ECO:0007669"/>
    <property type="project" value="UniProtKB-EC"/>
</dbReference>
<evidence type="ECO:0000259" key="8">
    <source>
        <dbReference type="PROSITE" id="PS51704"/>
    </source>
</evidence>
<reference evidence="9 10" key="1">
    <citation type="submission" date="2020-06" db="EMBL/GenBank/DDBJ databases">
        <title>Genome sequence of 2 isolates from Red Sea Mangroves.</title>
        <authorList>
            <person name="Sefrji F."/>
            <person name="Michoud G."/>
            <person name="Merlino G."/>
            <person name="Daffonchio D."/>
        </authorList>
    </citation>
    <scope>NUCLEOTIDE SEQUENCE [LARGE SCALE GENOMIC DNA]</scope>
    <source>
        <strain evidence="9 10">R1DC25</strain>
    </source>
</reference>
<feature type="signal peptide" evidence="7">
    <location>
        <begin position="1"/>
        <end position="26"/>
    </location>
</feature>
<dbReference type="AlphaFoldDB" id="A0A7S8HDS5"/>
<dbReference type="PANTHER" id="PTHR43620:SF7">
    <property type="entry name" value="GLYCEROPHOSPHODIESTER PHOSPHODIESTERASE GDPD5-RELATED"/>
    <property type="match status" value="1"/>
</dbReference>
<dbReference type="GO" id="GO:0006071">
    <property type="term" value="P:glycerol metabolic process"/>
    <property type="evidence" value="ECO:0007669"/>
    <property type="project" value="UniProtKB-KW"/>
</dbReference>
<evidence type="ECO:0000256" key="4">
    <source>
        <dbReference type="ARBA" id="ARBA00022798"/>
    </source>
</evidence>
<evidence type="ECO:0000256" key="3">
    <source>
        <dbReference type="ARBA" id="ARBA00022729"/>
    </source>
</evidence>
<dbReference type="GO" id="GO:0006629">
    <property type="term" value="P:lipid metabolic process"/>
    <property type="evidence" value="ECO:0007669"/>
    <property type="project" value="InterPro"/>
</dbReference>
<evidence type="ECO:0000256" key="2">
    <source>
        <dbReference type="ARBA" id="ARBA00012247"/>
    </source>
</evidence>
<protein>
    <recommendedName>
        <fullName evidence="2">glycerophosphodiester phosphodiesterase</fullName>
        <ecNumber evidence="2">3.1.4.46</ecNumber>
    </recommendedName>
</protein>
<dbReference type="PANTHER" id="PTHR43620">
    <property type="entry name" value="GLYCEROPHOSPHORYL DIESTER PHOSPHODIESTERASE"/>
    <property type="match status" value="1"/>
</dbReference>
<dbReference type="PROSITE" id="PS51704">
    <property type="entry name" value="GP_PDE"/>
    <property type="match status" value="1"/>
</dbReference>
<sequence>MIARLTKLAAAAAIGLAMLGASPAGAAEKVVIAHRGASGYLPEHTLAAKAMAHAMGADYIEQDVVLTKDGVPVVLHDHYLDTVTNVAEVYPDRAREDGRFYAIDFTLDEIKGLKATERFDRETGKAVYPGRFPLDASSFAVPTLEEELQLIQGLNKATGRTVGIYTEIKAPAFHRAEGQDISKIVVDTLAKYGYTAKSDRAYIQCFDWNETQRIRGELGYEGRLVQLIAENDWNEAPDNDYDWMKTPEAIAEIAKVADGVGPWIPQIVTGRDETGRPVLTGLVKAAHENGMEVHPYTLRADDLPDWSASLEEELAVVLFDAGADGIFTDFPDRAVMFLVRDRARRMTAAN</sequence>
<evidence type="ECO:0000256" key="1">
    <source>
        <dbReference type="ARBA" id="ARBA00007277"/>
    </source>
</evidence>
<evidence type="ECO:0000256" key="5">
    <source>
        <dbReference type="ARBA" id="ARBA00022801"/>
    </source>
</evidence>
<feature type="domain" description="GP-PDE" evidence="8">
    <location>
        <begin position="29"/>
        <end position="338"/>
    </location>
</feature>
<dbReference type="RefSeq" id="WP_213162475.1">
    <property type="nucleotide sequence ID" value="NZ_CP058214.1"/>
</dbReference>
<keyword evidence="10" id="KW-1185">Reference proteome</keyword>
<dbReference type="InterPro" id="IPR030395">
    <property type="entry name" value="GP_PDE_dom"/>
</dbReference>
<feature type="chain" id="PRO_5032594641" description="glycerophosphodiester phosphodiesterase" evidence="7">
    <location>
        <begin position="27"/>
        <end position="350"/>
    </location>
</feature>
<dbReference type="EC" id="3.1.4.46" evidence="2"/>
<evidence type="ECO:0000313" key="10">
    <source>
        <dbReference type="Proteomes" id="UP000593594"/>
    </source>
</evidence>
<keyword evidence="4" id="KW-0319">Glycerol metabolism</keyword>
<dbReference type="KEGG" id="kmn:HW532_21835"/>
<keyword evidence="3 7" id="KW-0732">Signal</keyword>
<evidence type="ECO:0000256" key="7">
    <source>
        <dbReference type="SAM" id="SignalP"/>
    </source>
</evidence>
<dbReference type="Gene3D" id="3.20.20.190">
    <property type="entry name" value="Phosphatidylinositol (PI) phosphodiesterase"/>
    <property type="match status" value="1"/>
</dbReference>